<name>A0ABW9L6Y4_9MYCO</name>
<reference evidence="8 9" key="1">
    <citation type="submission" date="2024-12" db="EMBL/GenBank/DDBJ databases">
        <title>The coexistence of Mycolicibacterium septicum and Mycolicibacterium nivoides in clinical samples.</title>
        <authorList>
            <person name="Wang C."/>
            <person name="Feng Y."/>
            <person name="Zong Z."/>
        </authorList>
    </citation>
    <scope>NUCLEOTIDE SEQUENCE [LARGE SCALE GENOMIC DNA]</scope>
    <source>
        <strain evidence="8 9">120309</strain>
    </source>
</reference>
<evidence type="ECO:0000256" key="7">
    <source>
        <dbReference type="SAM" id="Phobius"/>
    </source>
</evidence>
<evidence type="ECO:0000256" key="3">
    <source>
        <dbReference type="ARBA" id="ARBA00022475"/>
    </source>
</evidence>
<keyword evidence="5 7" id="KW-1133">Transmembrane helix</keyword>
<evidence type="ECO:0000256" key="6">
    <source>
        <dbReference type="ARBA" id="ARBA00023136"/>
    </source>
</evidence>
<feature type="transmembrane region" description="Helical" evidence="7">
    <location>
        <begin position="6"/>
        <end position="25"/>
    </location>
</feature>
<dbReference type="Pfam" id="PF05423">
    <property type="entry name" value="Mycobact_memb"/>
    <property type="match status" value="1"/>
</dbReference>
<dbReference type="Gene3D" id="2.60.40.2880">
    <property type="entry name" value="MmpS1-5, C-terminal soluble domain"/>
    <property type="match status" value="1"/>
</dbReference>
<evidence type="ECO:0000256" key="5">
    <source>
        <dbReference type="ARBA" id="ARBA00022989"/>
    </source>
</evidence>
<sequence>MFRVVQRIWIPMVVVMVVAIAVFAVSRLHGVAGSPAHVPNAIRDGSEPVIPKDVIYEVFGPEGTTGQANFLDEHSQPQRVNFTTLPWSYTISTKLMSVFANVVAQGNSGALGCRITVNGEVRDEQSVTAHNAQVFCLVKSA</sequence>
<keyword evidence="4 7" id="KW-0812">Transmembrane</keyword>
<protein>
    <submittedName>
        <fullName evidence="8">MmpS family transport accessory protein</fullName>
    </submittedName>
</protein>
<keyword evidence="3" id="KW-1003">Cell membrane</keyword>
<gene>
    <name evidence="8" type="ORF">ACK4CT_10985</name>
</gene>
<evidence type="ECO:0000256" key="1">
    <source>
        <dbReference type="ARBA" id="ARBA00004236"/>
    </source>
</evidence>
<comment type="subcellular location">
    <subcellularLocation>
        <location evidence="1">Cell membrane</location>
    </subcellularLocation>
</comment>
<dbReference type="InterPro" id="IPR008693">
    <property type="entry name" value="MmpS"/>
</dbReference>
<dbReference type="RefSeq" id="WP_409543399.1">
    <property type="nucleotide sequence ID" value="NZ_JBKBDD010000003.1"/>
</dbReference>
<dbReference type="EMBL" id="JBKBDD010000003">
    <property type="protein sequence ID" value="MFN6543706.1"/>
    <property type="molecule type" value="Genomic_DNA"/>
</dbReference>
<comment type="similarity">
    <text evidence="2">Belongs to the MmpS family.</text>
</comment>
<accession>A0ABW9L6Y4</accession>
<evidence type="ECO:0000313" key="9">
    <source>
        <dbReference type="Proteomes" id="UP001635816"/>
    </source>
</evidence>
<dbReference type="Proteomes" id="UP001635816">
    <property type="component" value="Unassembled WGS sequence"/>
</dbReference>
<evidence type="ECO:0000313" key="8">
    <source>
        <dbReference type="EMBL" id="MFN6543706.1"/>
    </source>
</evidence>
<evidence type="ECO:0000256" key="4">
    <source>
        <dbReference type="ARBA" id="ARBA00022692"/>
    </source>
</evidence>
<evidence type="ECO:0000256" key="2">
    <source>
        <dbReference type="ARBA" id="ARBA00007531"/>
    </source>
</evidence>
<organism evidence="8 9">
    <name type="scientific">Mycolicibacterium nivoides</name>
    <dbReference type="NCBI Taxonomy" id="2487344"/>
    <lineage>
        <taxon>Bacteria</taxon>
        <taxon>Bacillati</taxon>
        <taxon>Actinomycetota</taxon>
        <taxon>Actinomycetes</taxon>
        <taxon>Mycobacteriales</taxon>
        <taxon>Mycobacteriaceae</taxon>
        <taxon>Mycolicibacterium</taxon>
    </lineage>
</organism>
<keyword evidence="6 7" id="KW-0472">Membrane</keyword>
<proteinExistence type="inferred from homology"/>
<keyword evidence="9" id="KW-1185">Reference proteome</keyword>
<dbReference type="InterPro" id="IPR038468">
    <property type="entry name" value="MmpS_C"/>
</dbReference>
<comment type="caution">
    <text evidence="8">The sequence shown here is derived from an EMBL/GenBank/DDBJ whole genome shotgun (WGS) entry which is preliminary data.</text>
</comment>